<dbReference type="SUPFAM" id="SSF46689">
    <property type="entry name" value="Homeodomain-like"/>
    <property type="match status" value="1"/>
</dbReference>
<keyword evidence="2 4" id="KW-0238">DNA-binding</keyword>
<dbReference type="InterPro" id="IPR009057">
    <property type="entry name" value="Homeodomain-like_sf"/>
</dbReference>
<protein>
    <recommendedName>
        <fullName evidence="5">HTH tetR-type domain-containing protein</fullName>
    </recommendedName>
</protein>
<dbReference type="PRINTS" id="PR00455">
    <property type="entry name" value="HTHTETR"/>
</dbReference>
<keyword evidence="1" id="KW-0805">Transcription regulation</keyword>
<evidence type="ECO:0000256" key="1">
    <source>
        <dbReference type="ARBA" id="ARBA00023015"/>
    </source>
</evidence>
<proteinExistence type="predicted"/>
<gene>
    <name evidence="6" type="ORF">KSB_59980</name>
</gene>
<organism evidence="6 7">
    <name type="scientific">Ktedonobacter robiniae</name>
    <dbReference type="NCBI Taxonomy" id="2778365"/>
    <lineage>
        <taxon>Bacteria</taxon>
        <taxon>Bacillati</taxon>
        <taxon>Chloroflexota</taxon>
        <taxon>Ktedonobacteria</taxon>
        <taxon>Ktedonobacterales</taxon>
        <taxon>Ktedonobacteraceae</taxon>
        <taxon>Ktedonobacter</taxon>
    </lineage>
</organism>
<reference evidence="6 7" key="1">
    <citation type="journal article" date="2021" name="Int. J. Syst. Evol. Microbiol.">
        <title>Reticulibacter mediterranei gen. nov., sp. nov., within the new family Reticulibacteraceae fam. nov., and Ktedonospora formicarum gen. nov., sp. nov., Ktedonobacter robiniae sp. nov., Dictyobacter formicarum sp. nov. and Dictyobacter arantiisoli sp. nov., belonging to the class Ktedonobacteria.</title>
        <authorList>
            <person name="Yabe S."/>
            <person name="Zheng Y."/>
            <person name="Wang C.M."/>
            <person name="Sakai Y."/>
            <person name="Abe K."/>
            <person name="Yokota A."/>
            <person name="Donadio S."/>
            <person name="Cavaletti L."/>
            <person name="Monciardini P."/>
        </authorList>
    </citation>
    <scope>NUCLEOTIDE SEQUENCE [LARGE SCALE GENOMIC DNA]</scope>
    <source>
        <strain evidence="6 7">SOSP1-30</strain>
    </source>
</reference>
<evidence type="ECO:0000313" key="6">
    <source>
        <dbReference type="EMBL" id="GHO57523.1"/>
    </source>
</evidence>
<sequence>MSYRSTERSEQRRQQMRQVLITATRDLFVRQGYKATTMQQIVREADISISNCYFYLPTKEALLRAVVEAFSTSIGQAIDITIAHLPLALSNSPLGFPEPSGLCYPRPISSVFYLPKPSSLSYDSLLCTAFFYASLFSLR</sequence>
<keyword evidence="7" id="KW-1185">Reference proteome</keyword>
<dbReference type="PROSITE" id="PS50977">
    <property type="entry name" value="HTH_TETR_2"/>
    <property type="match status" value="1"/>
</dbReference>
<comment type="caution">
    <text evidence="6">The sequence shown here is derived from an EMBL/GenBank/DDBJ whole genome shotgun (WGS) entry which is preliminary data.</text>
</comment>
<dbReference type="InterPro" id="IPR050109">
    <property type="entry name" value="HTH-type_TetR-like_transc_reg"/>
</dbReference>
<evidence type="ECO:0000313" key="7">
    <source>
        <dbReference type="Proteomes" id="UP000654345"/>
    </source>
</evidence>
<name>A0ABQ3UXM6_9CHLR</name>
<evidence type="ECO:0000256" key="3">
    <source>
        <dbReference type="ARBA" id="ARBA00023163"/>
    </source>
</evidence>
<evidence type="ECO:0000256" key="2">
    <source>
        <dbReference type="ARBA" id="ARBA00023125"/>
    </source>
</evidence>
<evidence type="ECO:0000259" key="5">
    <source>
        <dbReference type="PROSITE" id="PS50977"/>
    </source>
</evidence>
<accession>A0ABQ3UXM6</accession>
<dbReference type="EMBL" id="BNJG01000002">
    <property type="protein sequence ID" value="GHO57523.1"/>
    <property type="molecule type" value="Genomic_DNA"/>
</dbReference>
<dbReference type="PANTHER" id="PTHR30055:SF234">
    <property type="entry name" value="HTH-TYPE TRANSCRIPTIONAL REGULATOR BETI"/>
    <property type="match status" value="1"/>
</dbReference>
<dbReference type="Proteomes" id="UP000654345">
    <property type="component" value="Unassembled WGS sequence"/>
</dbReference>
<keyword evidence="3" id="KW-0804">Transcription</keyword>
<dbReference type="Gene3D" id="1.10.357.10">
    <property type="entry name" value="Tetracycline Repressor, domain 2"/>
    <property type="match status" value="1"/>
</dbReference>
<dbReference type="PANTHER" id="PTHR30055">
    <property type="entry name" value="HTH-TYPE TRANSCRIPTIONAL REGULATOR RUTR"/>
    <property type="match status" value="1"/>
</dbReference>
<dbReference type="Pfam" id="PF00440">
    <property type="entry name" value="TetR_N"/>
    <property type="match status" value="1"/>
</dbReference>
<feature type="DNA-binding region" description="H-T-H motif" evidence="4">
    <location>
        <begin position="37"/>
        <end position="56"/>
    </location>
</feature>
<feature type="domain" description="HTH tetR-type" evidence="5">
    <location>
        <begin position="14"/>
        <end position="74"/>
    </location>
</feature>
<dbReference type="RefSeq" id="WP_201373909.1">
    <property type="nucleotide sequence ID" value="NZ_BNJG01000002.1"/>
</dbReference>
<evidence type="ECO:0000256" key="4">
    <source>
        <dbReference type="PROSITE-ProRule" id="PRU00335"/>
    </source>
</evidence>
<dbReference type="InterPro" id="IPR001647">
    <property type="entry name" value="HTH_TetR"/>
</dbReference>